<gene>
    <name evidence="12" type="primary">hemH</name>
    <name evidence="10" type="synonym">cpfC</name>
    <name evidence="12" type="ORF">HMPREF0044_0223</name>
</gene>
<comment type="subcellular location">
    <subcellularLocation>
        <location evidence="10 11">Cytoplasm</location>
    </subcellularLocation>
</comment>
<keyword evidence="5 10" id="KW-0408">Iron</keyword>
<evidence type="ECO:0000256" key="5">
    <source>
        <dbReference type="ARBA" id="ARBA00023004"/>
    </source>
</evidence>
<proteinExistence type="inferred from homology"/>
<dbReference type="HOGENOM" id="CLU_018884_0_0_11"/>
<dbReference type="Gene3D" id="3.40.50.1400">
    <property type="match status" value="2"/>
</dbReference>
<evidence type="ECO:0000313" key="12">
    <source>
        <dbReference type="EMBL" id="EEH64486.1"/>
    </source>
</evidence>
<name>C0VYI3_9ACTO</name>
<dbReference type="STRING" id="525245.HMPREF0044_0223"/>
<keyword evidence="7 10" id="KW-0456">Lyase</keyword>
<comment type="pathway">
    <text evidence="1 10 11">Porphyrin-containing compound metabolism; protoheme biosynthesis.</text>
</comment>
<dbReference type="GO" id="GO:0006783">
    <property type="term" value="P:heme biosynthetic process"/>
    <property type="evidence" value="ECO:0007669"/>
    <property type="project" value="UniProtKB-UniRule"/>
</dbReference>
<comment type="similarity">
    <text evidence="2 10 11">Belongs to the ferrochelatase family.</text>
</comment>
<evidence type="ECO:0000256" key="6">
    <source>
        <dbReference type="ARBA" id="ARBA00023133"/>
    </source>
</evidence>
<dbReference type="SUPFAM" id="SSF53800">
    <property type="entry name" value="Chelatase"/>
    <property type="match status" value="1"/>
</dbReference>
<keyword evidence="8 10" id="KW-0627">Porphyrin biosynthesis</keyword>
<evidence type="ECO:0000256" key="11">
    <source>
        <dbReference type="RuleBase" id="RU000607"/>
    </source>
</evidence>
<dbReference type="InterPro" id="IPR033659">
    <property type="entry name" value="Ferrochelatase_N"/>
</dbReference>
<evidence type="ECO:0000256" key="1">
    <source>
        <dbReference type="ARBA" id="ARBA00004744"/>
    </source>
</evidence>
<dbReference type="EC" id="4.99.1.9" evidence="10"/>
<dbReference type="eggNOG" id="COG0276">
    <property type="taxonomic scope" value="Bacteria"/>
</dbReference>
<dbReference type="OrthoDB" id="9776380at2"/>
<dbReference type="GO" id="GO:0046872">
    <property type="term" value="F:metal ion binding"/>
    <property type="evidence" value="ECO:0007669"/>
    <property type="project" value="UniProtKB-UniRule"/>
</dbReference>
<evidence type="ECO:0000256" key="3">
    <source>
        <dbReference type="ARBA" id="ARBA00022490"/>
    </source>
</evidence>
<dbReference type="PROSITE" id="PS00534">
    <property type="entry name" value="FERROCHELATASE"/>
    <property type="match status" value="1"/>
</dbReference>
<dbReference type="GO" id="GO:0004325">
    <property type="term" value="F:ferrochelatase activity"/>
    <property type="evidence" value="ECO:0007669"/>
    <property type="project" value="UniProtKB-UniRule"/>
</dbReference>
<comment type="caution">
    <text evidence="12">The sequence shown here is derived from an EMBL/GenBank/DDBJ whole genome shotgun (WGS) entry which is preliminary data.</text>
</comment>
<dbReference type="EMBL" id="ACFG01000004">
    <property type="protein sequence ID" value="EEH64486.1"/>
    <property type="molecule type" value="Genomic_DNA"/>
</dbReference>
<keyword evidence="13" id="KW-1185">Reference proteome</keyword>
<evidence type="ECO:0000256" key="10">
    <source>
        <dbReference type="HAMAP-Rule" id="MF_00323"/>
    </source>
</evidence>
<dbReference type="PANTHER" id="PTHR11108:SF1">
    <property type="entry name" value="FERROCHELATASE, MITOCHONDRIAL"/>
    <property type="match status" value="1"/>
</dbReference>
<dbReference type="UniPathway" id="UPA00252"/>
<comment type="function">
    <text evidence="10 11">Involved in coproporphyrin-dependent heme b biosynthesis. Catalyzes the insertion of ferrous iron into coproporphyrin III to form Fe-coproporphyrin III.</text>
</comment>
<dbReference type="Proteomes" id="UP000010301">
    <property type="component" value="Unassembled WGS sequence"/>
</dbReference>
<dbReference type="AlphaFoldDB" id="C0VYI3"/>
<dbReference type="CDD" id="cd00419">
    <property type="entry name" value="Ferrochelatase_C"/>
    <property type="match status" value="1"/>
</dbReference>
<dbReference type="HAMAP" id="MF_00323">
    <property type="entry name" value="Ferrochelatase"/>
    <property type="match status" value="1"/>
</dbReference>
<dbReference type="FunFam" id="3.40.50.1400:FF:000002">
    <property type="entry name" value="Ferrochelatase"/>
    <property type="match status" value="1"/>
</dbReference>
<keyword evidence="4 10" id="KW-0479">Metal-binding</keyword>
<sequence>MTGRENMSVPADKPVVVLVNLGTPDAPTPAKVRAYLREFLTDPRVIEYPALLWRPILEGIILRVRPRKVAHAYQTIWTDAGSPLMAESVKQAELMQTALGDGVEVRLAMCYGSRNIKDVLSELMEAGRRRIVILPAYPQYAASTVGAIFDQVSQWVQRNRDLPELRWVRSYPTAPDYIEALAVALENHWAQYGRPDFAAGDKLVASYHSIPMAMHKAGDPYREECEAGAAALAARLNIPEGGLQVTYQSVFGPAEWIGPATIDTISELGKRGTKRLDVICPGFVADCLETLEEIAIQNREAYAANGGVGFHYVPWANASAGCVQMLVAQVQKSLSGWV</sequence>
<evidence type="ECO:0000256" key="2">
    <source>
        <dbReference type="ARBA" id="ARBA00007718"/>
    </source>
</evidence>
<keyword evidence="3 10" id="KW-0963">Cytoplasm</keyword>
<feature type="binding site" evidence="10">
    <location>
        <position position="208"/>
    </location>
    <ligand>
        <name>Fe(2+)</name>
        <dbReference type="ChEBI" id="CHEBI:29033"/>
    </ligand>
</feature>
<dbReference type="NCBIfam" id="TIGR00109">
    <property type="entry name" value="hemH"/>
    <property type="match status" value="1"/>
</dbReference>
<evidence type="ECO:0000256" key="8">
    <source>
        <dbReference type="ARBA" id="ARBA00023244"/>
    </source>
</evidence>
<dbReference type="GO" id="GO:0005737">
    <property type="term" value="C:cytoplasm"/>
    <property type="evidence" value="ECO:0007669"/>
    <property type="project" value="UniProtKB-SubCell"/>
</dbReference>
<organism evidence="12 13">
    <name type="scientific">Gleimia coleocanis DSM 15436</name>
    <dbReference type="NCBI Taxonomy" id="525245"/>
    <lineage>
        <taxon>Bacteria</taxon>
        <taxon>Bacillati</taxon>
        <taxon>Actinomycetota</taxon>
        <taxon>Actinomycetes</taxon>
        <taxon>Actinomycetales</taxon>
        <taxon>Actinomycetaceae</taxon>
        <taxon>Gleimia</taxon>
    </lineage>
</organism>
<protein>
    <recommendedName>
        <fullName evidence="10">Coproporphyrin III ferrochelatase</fullName>
        <ecNumber evidence="10">4.99.1.9</ecNumber>
    </recommendedName>
</protein>
<dbReference type="CDD" id="cd03411">
    <property type="entry name" value="Ferrochelatase_N"/>
    <property type="match status" value="1"/>
</dbReference>
<comment type="caution">
    <text evidence="10">Lacks conserved residue(s) required for the propagation of feature annotation.</text>
</comment>
<evidence type="ECO:0000256" key="4">
    <source>
        <dbReference type="ARBA" id="ARBA00022723"/>
    </source>
</evidence>
<evidence type="ECO:0000256" key="9">
    <source>
        <dbReference type="ARBA" id="ARBA00024536"/>
    </source>
</evidence>
<reference evidence="12 13" key="1">
    <citation type="submission" date="2009-01" db="EMBL/GenBank/DDBJ databases">
        <authorList>
            <person name="Qin X."/>
            <person name="Bachman B."/>
            <person name="Battles P."/>
            <person name="Bell A."/>
            <person name="Bess C."/>
            <person name="Bickham C."/>
            <person name="Chaboub L."/>
            <person name="Chen D."/>
            <person name="Coyle M."/>
            <person name="Deiros D.R."/>
            <person name="Dinh H."/>
            <person name="Forbes L."/>
            <person name="Fowler G."/>
            <person name="Francisco L."/>
            <person name="Fu Q."/>
            <person name="Gubbala S."/>
            <person name="Hale W."/>
            <person name="Han Y."/>
            <person name="Hemphill L."/>
            <person name="Highlander S.K."/>
            <person name="Hirani K."/>
            <person name="Hogues M."/>
            <person name="Jackson L."/>
            <person name="Jakkamsetti A."/>
            <person name="Javaid M."/>
            <person name="Jiang H."/>
            <person name="Korchina V."/>
            <person name="Kovar C."/>
            <person name="Lara F."/>
            <person name="Lee S."/>
            <person name="Mata R."/>
            <person name="Mathew T."/>
            <person name="Moen C."/>
            <person name="Morales K."/>
            <person name="Munidasa M."/>
            <person name="Nazareth L."/>
            <person name="Ngo R."/>
            <person name="Nguyen L."/>
            <person name="Okwuonu G."/>
            <person name="Ongeri F."/>
            <person name="Patil S."/>
            <person name="Petrosino J."/>
            <person name="Pham C."/>
            <person name="Pham P."/>
            <person name="Pu L.-L."/>
            <person name="Puazo M."/>
            <person name="Raj R."/>
            <person name="Reid J."/>
            <person name="Rouhana J."/>
            <person name="Saada N."/>
            <person name="Shang Y."/>
            <person name="Simmons D."/>
            <person name="Thornton R."/>
            <person name="Warren J."/>
            <person name="Weissenberger G."/>
            <person name="Zhang J."/>
            <person name="Zhang L."/>
            <person name="Zhou C."/>
            <person name="Zhu D."/>
            <person name="Muzny D."/>
            <person name="Worley K."/>
            <person name="Gibbs R."/>
        </authorList>
    </citation>
    <scope>NUCLEOTIDE SEQUENCE [LARGE SCALE GENOMIC DNA]</scope>
    <source>
        <strain evidence="12 13">DSM 15436</strain>
    </source>
</reference>
<dbReference type="InterPro" id="IPR033644">
    <property type="entry name" value="Ferrochelatase_C"/>
</dbReference>
<evidence type="ECO:0000313" key="13">
    <source>
        <dbReference type="Proteomes" id="UP000010301"/>
    </source>
</evidence>
<keyword evidence="6 10" id="KW-0350">Heme biosynthesis</keyword>
<feature type="binding site" evidence="10">
    <location>
        <position position="289"/>
    </location>
    <ligand>
        <name>Fe(2+)</name>
        <dbReference type="ChEBI" id="CHEBI:29033"/>
    </ligand>
</feature>
<comment type="catalytic activity">
    <reaction evidence="9">
        <text>Fe-coproporphyrin III + 2 H(+) = coproporphyrin III + Fe(2+)</text>
        <dbReference type="Rhea" id="RHEA:49572"/>
        <dbReference type="ChEBI" id="CHEBI:15378"/>
        <dbReference type="ChEBI" id="CHEBI:29033"/>
        <dbReference type="ChEBI" id="CHEBI:68438"/>
        <dbReference type="ChEBI" id="CHEBI:131725"/>
        <dbReference type="EC" id="4.99.1.9"/>
    </reaction>
    <physiologicalReaction direction="right-to-left" evidence="9">
        <dbReference type="Rhea" id="RHEA:49574"/>
    </physiologicalReaction>
</comment>
<dbReference type="PANTHER" id="PTHR11108">
    <property type="entry name" value="FERROCHELATASE"/>
    <property type="match status" value="1"/>
</dbReference>
<evidence type="ECO:0000256" key="7">
    <source>
        <dbReference type="ARBA" id="ARBA00023239"/>
    </source>
</evidence>
<dbReference type="InterPro" id="IPR001015">
    <property type="entry name" value="Ferrochelatase"/>
</dbReference>
<dbReference type="Pfam" id="PF00762">
    <property type="entry name" value="Ferrochelatase"/>
    <property type="match status" value="1"/>
</dbReference>
<dbReference type="InterPro" id="IPR019772">
    <property type="entry name" value="Ferrochelatase_AS"/>
</dbReference>
<accession>C0VYI3</accession>